<name>A0A3N6M750_NATCH</name>
<evidence type="ECO:0000313" key="3">
    <source>
        <dbReference type="Proteomes" id="UP000281431"/>
    </source>
</evidence>
<accession>A0A3N6M750</accession>
<protein>
    <submittedName>
        <fullName evidence="2">SDR family oxidoreductase</fullName>
    </submittedName>
</protein>
<keyword evidence="3" id="KW-1185">Reference proteome</keyword>
<dbReference type="AlphaFoldDB" id="A0A3N6M750"/>
<gene>
    <name evidence="2" type="ORF">EA472_14530</name>
</gene>
<evidence type="ECO:0000256" key="1">
    <source>
        <dbReference type="ARBA" id="ARBA00006484"/>
    </source>
</evidence>
<dbReference type="SUPFAM" id="SSF51735">
    <property type="entry name" value="NAD(P)-binding Rossmann-fold domains"/>
    <property type="match status" value="1"/>
</dbReference>
<dbReference type="Proteomes" id="UP000281431">
    <property type="component" value="Unassembled WGS sequence"/>
</dbReference>
<dbReference type="FunFam" id="3.40.50.720:FF:000084">
    <property type="entry name" value="Short-chain dehydrogenase reductase"/>
    <property type="match status" value="1"/>
</dbReference>
<dbReference type="OrthoDB" id="35501at2157"/>
<comment type="similarity">
    <text evidence="1">Belongs to the short-chain dehydrogenases/reductases (SDR) family.</text>
</comment>
<dbReference type="InterPro" id="IPR002347">
    <property type="entry name" value="SDR_fam"/>
</dbReference>
<dbReference type="InterPro" id="IPR050259">
    <property type="entry name" value="SDR"/>
</dbReference>
<dbReference type="PANTHER" id="PTHR42879">
    <property type="entry name" value="3-OXOACYL-(ACYL-CARRIER-PROTEIN) REDUCTASE"/>
    <property type="match status" value="1"/>
</dbReference>
<organism evidence="2 3">
    <name type="scientific">Natrarchaeobius chitinivorans</name>
    <dbReference type="NCBI Taxonomy" id="1679083"/>
    <lineage>
        <taxon>Archaea</taxon>
        <taxon>Methanobacteriati</taxon>
        <taxon>Methanobacteriota</taxon>
        <taxon>Stenosarchaea group</taxon>
        <taxon>Halobacteria</taxon>
        <taxon>Halobacteriales</taxon>
        <taxon>Natrialbaceae</taxon>
        <taxon>Natrarchaeobius</taxon>
    </lineage>
</organism>
<dbReference type="PRINTS" id="PR00081">
    <property type="entry name" value="GDHRDH"/>
</dbReference>
<proteinExistence type="inferred from homology"/>
<dbReference type="EMBL" id="REFZ01000009">
    <property type="protein sequence ID" value="RQG99438.1"/>
    <property type="molecule type" value="Genomic_DNA"/>
</dbReference>
<dbReference type="PANTHER" id="PTHR42879:SF6">
    <property type="entry name" value="NADPH-DEPENDENT REDUCTASE BACG"/>
    <property type="match status" value="1"/>
</dbReference>
<sequence length="263" mass="27848">MQMDISGNSALVSASSSGLGKAAAKALAENGVNVVINGRDEDKLDEAVSELNAATDAEVVGCQGDLTEYDDIEAMVETAVEEFGGLDHLVTNAGGPAPGSFLETSDEDWYQAYDLLVMSVVRLVREAAPHLKEGDGGSIVSITSKTVKEAIPMLLLSNSVRMSVIGLEKTLSQELAPEVRANAVMPGPYETARIEEQIEHEVEKGRYDSYEEGIGARSESVPLNRMGEPRELGETIAFLCSDHASYINGAAIPVDGGSSKSNL</sequence>
<evidence type="ECO:0000313" key="2">
    <source>
        <dbReference type="EMBL" id="RQG99438.1"/>
    </source>
</evidence>
<dbReference type="Pfam" id="PF13561">
    <property type="entry name" value="adh_short_C2"/>
    <property type="match status" value="1"/>
</dbReference>
<comment type="caution">
    <text evidence="2">The sequence shown here is derived from an EMBL/GenBank/DDBJ whole genome shotgun (WGS) entry which is preliminary data.</text>
</comment>
<dbReference type="Gene3D" id="3.40.50.720">
    <property type="entry name" value="NAD(P)-binding Rossmann-like Domain"/>
    <property type="match status" value="1"/>
</dbReference>
<reference evidence="2 3" key="1">
    <citation type="submission" date="2018-10" db="EMBL/GenBank/DDBJ databases">
        <title>Natrarchaeobius chitinivorans gen. nov., sp. nov., and Natrarchaeobius haloalkaliphilus sp. nov., alkaliphilic, chitin-utilizing haloarchaea from hypersaline alkaline lakes.</title>
        <authorList>
            <person name="Sorokin D.Y."/>
            <person name="Elcheninov A.G."/>
            <person name="Kostrikina N.A."/>
            <person name="Bale N.J."/>
            <person name="Sinninghe Damste J.S."/>
            <person name="Khijniak T.V."/>
            <person name="Kublanov I.V."/>
            <person name="Toshchakov S.V."/>
        </authorList>
    </citation>
    <scope>NUCLEOTIDE SEQUENCE [LARGE SCALE GENOMIC DNA]</scope>
    <source>
        <strain evidence="2 3">AArcht7</strain>
    </source>
</reference>
<dbReference type="InterPro" id="IPR036291">
    <property type="entry name" value="NAD(P)-bd_dom_sf"/>
</dbReference>